<feature type="transmembrane region" description="Helical" evidence="5">
    <location>
        <begin position="52"/>
        <end position="70"/>
    </location>
</feature>
<dbReference type="EMBL" id="VXIV02003202">
    <property type="protein sequence ID" value="KAF6019967.1"/>
    <property type="molecule type" value="Genomic_DNA"/>
</dbReference>
<evidence type="ECO:0000313" key="7">
    <source>
        <dbReference type="EMBL" id="KAF6019967.1"/>
    </source>
</evidence>
<dbReference type="Proteomes" id="UP000593567">
    <property type="component" value="Unassembled WGS sequence"/>
</dbReference>
<evidence type="ECO:0000256" key="4">
    <source>
        <dbReference type="ARBA" id="ARBA00023136"/>
    </source>
</evidence>
<dbReference type="GO" id="GO:0005452">
    <property type="term" value="F:solute:inorganic anion antiporter activity"/>
    <property type="evidence" value="ECO:0007669"/>
    <property type="project" value="InterPro"/>
</dbReference>
<feature type="transmembrane region" description="Helical" evidence="5">
    <location>
        <begin position="255"/>
        <end position="277"/>
    </location>
</feature>
<dbReference type="OrthoDB" id="1735926at2759"/>
<feature type="domain" description="Bicarbonate transporter-like transmembrane" evidence="6">
    <location>
        <begin position="40"/>
        <end position="274"/>
    </location>
</feature>
<dbReference type="GO" id="GO:0005886">
    <property type="term" value="C:plasma membrane"/>
    <property type="evidence" value="ECO:0007669"/>
    <property type="project" value="TreeGrafter"/>
</dbReference>
<keyword evidence="4 5" id="KW-0472">Membrane</keyword>
<comment type="caution">
    <text evidence="7">The sequence shown here is derived from an EMBL/GenBank/DDBJ whole genome shotgun (WGS) entry which is preliminary data.</text>
</comment>
<evidence type="ECO:0000313" key="8">
    <source>
        <dbReference type="Proteomes" id="UP000593567"/>
    </source>
</evidence>
<dbReference type="Pfam" id="PF00955">
    <property type="entry name" value="HCO3_cotransp"/>
    <property type="match status" value="1"/>
</dbReference>
<evidence type="ECO:0000256" key="3">
    <source>
        <dbReference type="ARBA" id="ARBA00022989"/>
    </source>
</evidence>
<evidence type="ECO:0000259" key="6">
    <source>
        <dbReference type="Pfam" id="PF00955"/>
    </source>
</evidence>
<dbReference type="PANTHER" id="PTHR11453:SF47">
    <property type="entry name" value="ANION EXCHANGE PROTEIN"/>
    <property type="match status" value="1"/>
</dbReference>
<evidence type="ECO:0000256" key="1">
    <source>
        <dbReference type="ARBA" id="ARBA00004141"/>
    </source>
</evidence>
<feature type="transmembrane region" description="Helical" evidence="5">
    <location>
        <begin position="156"/>
        <end position="174"/>
    </location>
</feature>
<accession>A0A7J7J2B8</accession>
<dbReference type="GO" id="GO:0015701">
    <property type="term" value="P:bicarbonate transport"/>
    <property type="evidence" value="ECO:0007669"/>
    <property type="project" value="TreeGrafter"/>
</dbReference>
<gene>
    <name evidence="7" type="ORF">EB796_021709</name>
</gene>
<feature type="transmembrane region" description="Helical" evidence="5">
    <location>
        <begin position="82"/>
        <end position="100"/>
    </location>
</feature>
<keyword evidence="3 5" id="KW-1133">Transmembrane helix</keyword>
<keyword evidence="2 5" id="KW-0812">Transmembrane</keyword>
<dbReference type="InterPro" id="IPR011531">
    <property type="entry name" value="HCO3_transpt-like_TM_dom"/>
</dbReference>
<proteinExistence type="predicted"/>
<comment type="subcellular location">
    <subcellularLocation>
        <location evidence="1">Membrane</location>
        <topology evidence="1">Multi-pass membrane protein</topology>
    </subcellularLocation>
</comment>
<name>A0A7J7J2B8_BUGNE</name>
<organism evidence="7 8">
    <name type="scientific">Bugula neritina</name>
    <name type="common">Brown bryozoan</name>
    <name type="synonym">Sertularia neritina</name>
    <dbReference type="NCBI Taxonomy" id="10212"/>
    <lineage>
        <taxon>Eukaryota</taxon>
        <taxon>Metazoa</taxon>
        <taxon>Spiralia</taxon>
        <taxon>Lophotrochozoa</taxon>
        <taxon>Bryozoa</taxon>
        <taxon>Gymnolaemata</taxon>
        <taxon>Cheilostomatida</taxon>
        <taxon>Flustrina</taxon>
        <taxon>Buguloidea</taxon>
        <taxon>Bugulidae</taxon>
        <taxon>Bugula</taxon>
    </lineage>
</organism>
<dbReference type="GO" id="GO:0051453">
    <property type="term" value="P:regulation of intracellular pH"/>
    <property type="evidence" value="ECO:0007669"/>
    <property type="project" value="TreeGrafter"/>
</dbReference>
<dbReference type="InterPro" id="IPR003020">
    <property type="entry name" value="HCO3_transpt_euk"/>
</dbReference>
<evidence type="ECO:0000256" key="5">
    <source>
        <dbReference type="SAM" id="Phobius"/>
    </source>
</evidence>
<feature type="transmembrane region" description="Helical" evidence="5">
    <location>
        <begin position="194"/>
        <end position="210"/>
    </location>
</feature>
<reference evidence="7" key="1">
    <citation type="submission" date="2020-06" db="EMBL/GenBank/DDBJ databases">
        <title>Draft genome of Bugula neritina, a colonial animal packing powerful symbionts and potential medicines.</title>
        <authorList>
            <person name="Rayko M."/>
        </authorList>
    </citation>
    <scope>NUCLEOTIDE SEQUENCE [LARGE SCALE GENOMIC DNA]</scope>
    <source>
        <strain evidence="7">Kwan_BN1</strain>
    </source>
</reference>
<dbReference type="PRINTS" id="PR01231">
    <property type="entry name" value="HCO3TRNSPORT"/>
</dbReference>
<dbReference type="PANTHER" id="PTHR11453">
    <property type="entry name" value="ANION EXCHANGE PROTEIN"/>
    <property type="match status" value="1"/>
</dbReference>
<dbReference type="GO" id="GO:0006820">
    <property type="term" value="P:monoatomic anion transport"/>
    <property type="evidence" value="ECO:0007669"/>
    <property type="project" value="InterPro"/>
</dbReference>
<sequence length="279" mass="31430">MSCTILYHLVPPHPTLYYPVPPHHTSYYTRQSAHIFSDTGFSKQLDIDLMPWRLWIGIWIFVIGVILVATEASFLVKYVSRFTQEIFAFLISMIFIYEVFKKLIKVFKTYPLCKDYVDCVSHLPDYTIFTAGTDNLTAAGNSTGETTPDAATKPNTALFTMSITLFTFTLAYLLKGLRNKKVLGRTIRRALGDFGVPFAILVMCLIDFFVRDKVDTQKLNVPADFSVTDPDKRGWLINPLGTEAKPFPVGHMFSAIIPALLASILIYMESLIAGYVLTV</sequence>
<evidence type="ECO:0000256" key="2">
    <source>
        <dbReference type="ARBA" id="ARBA00022692"/>
    </source>
</evidence>
<keyword evidence="8" id="KW-1185">Reference proteome</keyword>
<protein>
    <submittedName>
        <fullName evidence="7">SLC4A2</fullName>
    </submittedName>
</protein>
<dbReference type="AlphaFoldDB" id="A0A7J7J2B8"/>